<dbReference type="Gene3D" id="3.40.50.300">
    <property type="entry name" value="P-loop containing nucleotide triphosphate hydrolases"/>
    <property type="match status" value="1"/>
</dbReference>
<organism evidence="7">
    <name type="scientific">uncultured Acetobacteraceae bacterium</name>
    <dbReference type="NCBI Taxonomy" id="169975"/>
    <lineage>
        <taxon>Bacteria</taxon>
        <taxon>Pseudomonadati</taxon>
        <taxon>Pseudomonadota</taxon>
        <taxon>Alphaproteobacteria</taxon>
        <taxon>Acetobacterales</taxon>
        <taxon>Acetobacteraceae</taxon>
        <taxon>environmental samples</taxon>
    </lineage>
</organism>
<dbReference type="SMART" id="SM00382">
    <property type="entry name" value="AAA"/>
    <property type="match status" value="1"/>
</dbReference>
<gene>
    <name evidence="7" type="ORF">AVDCRST_MAG04-459</name>
</gene>
<dbReference type="SUPFAM" id="SSF52540">
    <property type="entry name" value="P-loop containing nucleoside triphosphate hydrolases"/>
    <property type="match status" value="1"/>
</dbReference>
<dbReference type="PANTHER" id="PTHR43820:SF4">
    <property type="entry name" value="HIGH-AFFINITY BRANCHED-CHAIN AMINO ACID TRANSPORT ATP-BINDING PROTEIN LIVF"/>
    <property type="match status" value="1"/>
</dbReference>
<keyword evidence="3" id="KW-0547">Nucleotide-binding</keyword>
<dbReference type="GO" id="GO:0015658">
    <property type="term" value="F:branched-chain amino acid transmembrane transporter activity"/>
    <property type="evidence" value="ECO:0007669"/>
    <property type="project" value="TreeGrafter"/>
</dbReference>
<dbReference type="InterPro" id="IPR027417">
    <property type="entry name" value="P-loop_NTPase"/>
</dbReference>
<dbReference type="Pfam" id="PF00005">
    <property type="entry name" value="ABC_tran"/>
    <property type="match status" value="1"/>
</dbReference>
<accession>A0A6J4H9W6</accession>
<dbReference type="PROSITE" id="PS50893">
    <property type="entry name" value="ABC_TRANSPORTER_2"/>
    <property type="match status" value="1"/>
</dbReference>
<protein>
    <submittedName>
        <fullName evidence="7">Branched-chain amino acid transport ATP-binding protein LivF</fullName>
    </submittedName>
</protein>
<dbReference type="InterPro" id="IPR052156">
    <property type="entry name" value="BCAA_Transport_ATP-bd_LivF"/>
</dbReference>
<feature type="domain" description="ABC transporter" evidence="6">
    <location>
        <begin position="2"/>
        <end position="229"/>
    </location>
</feature>
<dbReference type="AlphaFoldDB" id="A0A6J4H9W6"/>
<dbReference type="PANTHER" id="PTHR43820">
    <property type="entry name" value="HIGH-AFFINITY BRANCHED-CHAIN AMINO ACID TRANSPORT ATP-BINDING PROTEIN LIVF"/>
    <property type="match status" value="1"/>
</dbReference>
<dbReference type="CDD" id="cd03224">
    <property type="entry name" value="ABC_TM1139_LivF_branched"/>
    <property type="match status" value="1"/>
</dbReference>
<keyword evidence="2" id="KW-0813">Transport</keyword>
<dbReference type="InterPro" id="IPR003439">
    <property type="entry name" value="ABC_transporter-like_ATP-bd"/>
</dbReference>
<dbReference type="InterPro" id="IPR003593">
    <property type="entry name" value="AAA+_ATPase"/>
</dbReference>
<dbReference type="EMBL" id="CADCTL010000032">
    <property type="protein sequence ID" value="CAA9217420.1"/>
    <property type="molecule type" value="Genomic_DNA"/>
</dbReference>
<evidence type="ECO:0000256" key="3">
    <source>
        <dbReference type="ARBA" id="ARBA00022741"/>
    </source>
</evidence>
<reference evidence="7" key="1">
    <citation type="submission" date="2020-02" db="EMBL/GenBank/DDBJ databases">
        <authorList>
            <person name="Meier V. D."/>
        </authorList>
    </citation>
    <scope>NUCLEOTIDE SEQUENCE</scope>
    <source>
        <strain evidence="7">AVDCRST_MAG04</strain>
    </source>
</reference>
<evidence type="ECO:0000313" key="7">
    <source>
        <dbReference type="EMBL" id="CAA9217420.1"/>
    </source>
</evidence>
<keyword evidence="4 7" id="KW-0067">ATP-binding</keyword>
<name>A0A6J4H9W6_9PROT</name>
<proteinExistence type="inferred from homology"/>
<evidence type="ECO:0000259" key="6">
    <source>
        <dbReference type="PROSITE" id="PS50893"/>
    </source>
</evidence>
<evidence type="ECO:0000256" key="5">
    <source>
        <dbReference type="ARBA" id="ARBA00022970"/>
    </source>
</evidence>
<sequence length="239" mass="25260">MLEIQDLNVHYGQAHALQGIHLSVGAEPLAVVGRNGMGKTTLCQAVMGMVGASGGSVRFDGREMRGLPANRVARAGIALVPQGRRVFPSLTVHEHLRLVSRGKNARWTIERVYETFPRLAERRNNGGTQLSGGEQQMVAIARALLTEPRLVVMDEPSEGLAPVVVDRLVEILRALPGEGVGLLLVEQNLGVATEVCGTVAVMVNGRIAAAMPSRALLEDEAAQRRFLGVSAAAAGGGGH</sequence>
<dbReference type="PROSITE" id="PS00211">
    <property type="entry name" value="ABC_TRANSPORTER_1"/>
    <property type="match status" value="1"/>
</dbReference>
<evidence type="ECO:0000256" key="2">
    <source>
        <dbReference type="ARBA" id="ARBA00022448"/>
    </source>
</evidence>
<comment type="similarity">
    <text evidence="1">Belongs to the ABC transporter superfamily.</text>
</comment>
<dbReference type="GO" id="GO:0005524">
    <property type="term" value="F:ATP binding"/>
    <property type="evidence" value="ECO:0007669"/>
    <property type="project" value="UniProtKB-KW"/>
</dbReference>
<dbReference type="GO" id="GO:0015807">
    <property type="term" value="P:L-amino acid transport"/>
    <property type="evidence" value="ECO:0007669"/>
    <property type="project" value="TreeGrafter"/>
</dbReference>
<evidence type="ECO:0000256" key="4">
    <source>
        <dbReference type="ARBA" id="ARBA00022840"/>
    </source>
</evidence>
<evidence type="ECO:0000256" key="1">
    <source>
        <dbReference type="ARBA" id="ARBA00005417"/>
    </source>
</evidence>
<dbReference type="GO" id="GO:0016887">
    <property type="term" value="F:ATP hydrolysis activity"/>
    <property type="evidence" value="ECO:0007669"/>
    <property type="project" value="InterPro"/>
</dbReference>
<keyword evidence="5" id="KW-0029">Amino-acid transport</keyword>
<dbReference type="InterPro" id="IPR017871">
    <property type="entry name" value="ABC_transporter-like_CS"/>
</dbReference>